<dbReference type="InterPro" id="IPR002676">
    <property type="entry name" value="RimM_N"/>
</dbReference>
<dbReference type="Pfam" id="PF24986">
    <property type="entry name" value="PRC_RimM"/>
    <property type="match status" value="1"/>
</dbReference>
<evidence type="ECO:0000313" key="10">
    <source>
        <dbReference type="Proteomes" id="UP001596492"/>
    </source>
</evidence>
<dbReference type="RefSeq" id="WP_382167056.1">
    <property type="nucleotide sequence ID" value="NZ_JBHTBR010000005.1"/>
</dbReference>
<comment type="domain">
    <text evidence="5">The PRC barrel domain binds ribosomal protein uS19.</text>
</comment>
<keyword evidence="3 5" id="KW-0698">rRNA processing</keyword>
<dbReference type="PANTHER" id="PTHR33692:SF1">
    <property type="entry name" value="RIBOSOME MATURATION FACTOR RIMM"/>
    <property type="match status" value="1"/>
</dbReference>
<keyword evidence="4 5" id="KW-0143">Chaperone</keyword>
<dbReference type="InterPro" id="IPR056792">
    <property type="entry name" value="PRC_RimM"/>
</dbReference>
<dbReference type="InterPro" id="IPR009000">
    <property type="entry name" value="Transl_B-barrel_sf"/>
</dbReference>
<dbReference type="EMBL" id="JBHTBR010000005">
    <property type="protein sequence ID" value="MFC7291816.1"/>
    <property type="molecule type" value="Genomic_DNA"/>
</dbReference>
<dbReference type="SUPFAM" id="SSF50346">
    <property type="entry name" value="PRC-barrel domain"/>
    <property type="match status" value="1"/>
</dbReference>
<accession>A0ABW2IKY5</accession>
<comment type="caution">
    <text evidence="9">The sequence shown here is derived from an EMBL/GenBank/DDBJ whole genome shotgun (WGS) entry which is preliminary data.</text>
</comment>
<dbReference type="Proteomes" id="UP001596492">
    <property type="component" value="Unassembled WGS sequence"/>
</dbReference>
<dbReference type="NCBIfam" id="TIGR02273">
    <property type="entry name" value="16S_RimM"/>
    <property type="match status" value="1"/>
</dbReference>
<dbReference type="Pfam" id="PF01782">
    <property type="entry name" value="RimM"/>
    <property type="match status" value="1"/>
</dbReference>
<sequence length="194" mass="22044">MSQTSKESDLIVVAQIGGAHGVRGHVRVRSYTDYPEDCFAYGPLLDANGNIVFTAKSYQENKDGFVVWPVEHRQREEWMKMKGVLLHVPRSALPEPDEDEFYFTDLIDCEVVHEDGRKLGRVLQVYNFGADDLLEIKSPLGSDYMLPFTRAIVPKVDIVGRLLTAQPEEQYLPDALRIDDPENEDDEGKQSEED</sequence>
<dbReference type="PANTHER" id="PTHR33692">
    <property type="entry name" value="RIBOSOME MATURATION FACTOR RIMM"/>
    <property type="match status" value="1"/>
</dbReference>
<proteinExistence type="inferred from homology"/>
<evidence type="ECO:0000256" key="5">
    <source>
        <dbReference type="HAMAP-Rule" id="MF_00014"/>
    </source>
</evidence>
<dbReference type="InterPro" id="IPR011033">
    <property type="entry name" value="PRC_barrel-like_sf"/>
</dbReference>
<evidence type="ECO:0000259" key="7">
    <source>
        <dbReference type="Pfam" id="PF01782"/>
    </source>
</evidence>
<dbReference type="Gene3D" id="2.40.30.60">
    <property type="entry name" value="RimM"/>
    <property type="match status" value="1"/>
</dbReference>
<name>A0ABW2IKY5_9PROT</name>
<evidence type="ECO:0000256" key="3">
    <source>
        <dbReference type="ARBA" id="ARBA00022552"/>
    </source>
</evidence>
<keyword evidence="2 5" id="KW-0690">Ribosome biogenesis</keyword>
<evidence type="ECO:0000256" key="1">
    <source>
        <dbReference type="ARBA" id="ARBA00022490"/>
    </source>
</evidence>
<dbReference type="SUPFAM" id="SSF50447">
    <property type="entry name" value="Translation proteins"/>
    <property type="match status" value="1"/>
</dbReference>
<protein>
    <recommendedName>
        <fullName evidence="5">Ribosome maturation factor RimM</fullName>
    </recommendedName>
</protein>
<keyword evidence="10" id="KW-1185">Reference proteome</keyword>
<dbReference type="InterPro" id="IPR036976">
    <property type="entry name" value="RimM_N_sf"/>
</dbReference>
<dbReference type="Gene3D" id="2.30.30.240">
    <property type="entry name" value="PRC-barrel domain"/>
    <property type="match status" value="1"/>
</dbReference>
<feature type="domain" description="Ribosome maturation factor RimM PRC barrel" evidence="8">
    <location>
        <begin position="104"/>
        <end position="169"/>
    </location>
</feature>
<comment type="subunit">
    <text evidence="5">Binds ribosomal protein uS19.</text>
</comment>
<comment type="subcellular location">
    <subcellularLocation>
        <location evidence="5">Cytoplasm</location>
    </subcellularLocation>
</comment>
<dbReference type="HAMAP" id="MF_00014">
    <property type="entry name" value="Ribosome_mat_RimM"/>
    <property type="match status" value="1"/>
</dbReference>
<comment type="similarity">
    <text evidence="5">Belongs to the RimM family.</text>
</comment>
<gene>
    <name evidence="5 9" type="primary">rimM</name>
    <name evidence="9" type="ORF">ACFQS8_09335</name>
</gene>
<feature type="region of interest" description="Disordered" evidence="6">
    <location>
        <begin position="171"/>
        <end position="194"/>
    </location>
</feature>
<keyword evidence="1 5" id="KW-0963">Cytoplasm</keyword>
<evidence type="ECO:0000256" key="6">
    <source>
        <dbReference type="SAM" id="MobiDB-lite"/>
    </source>
</evidence>
<evidence type="ECO:0000256" key="4">
    <source>
        <dbReference type="ARBA" id="ARBA00023186"/>
    </source>
</evidence>
<comment type="function">
    <text evidence="5">An accessory protein needed during the final step in the assembly of 30S ribosomal subunit, possibly for assembly of the head region. Essential for efficient processing of 16S rRNA. May be needed both before and after RbfA during the maturation of 16S rRNA. It has affinity for free ribosomal 30S subunits but not for 70S ribosomes.</text>
</comment>
<feature type="domain" description="RimM N-terminal" evidence="7">
    <location>
        <begin position="12"/>
        <end position="91"/>
    </location>
</feature>
<organism evidence="9 10">
    <name type="scientific">Hirschia litorea</name>
    <dbReference type="NCBI Taxonomy" id="1199156"/>
    <lineage>
        <taxon>Bacteria</taxon>
        <taxon>Pseudomonadati</taxon>
        <taxon>Pseudomonadota</taxon>
        <taxon>Alphaproteobacteria</taxon>
        <taxon>Hyphomonadales</taxon>
        <taxon>Hyphomonadaceae</taxon>
        <taxon>Hirschia</taxon>
    </lineage>
</organism>
<dbReference type="InterPro" id="IPR011961">
    <property type="entry name" value="RimM"/>
</dbReference>
<evidence type="ECO:0000313" key="9">
    <source>
        <dbReference type="EMBL" id="MFC7291816.1"/>
    </source>
</evidence>
<reference evidence="10" key="1">
    <citation type="journal article" date="2019" name="Int. J. Syst. Evol. Microbiol.">
        <title>The Global Catalogue of Microorganisms (GCM) 10K type strain sequencing project: providing services to taxonomists for standard genome sequencing and annotation.</title>
        <authorList>
            <consortium name="The Broad Institute Genomics Platform"/>
            <consortium name="The Broad Institute Genome Sequencing Center for Infectious Disease"/>
            <person name="Wu L."/>
            <person name="Ma J."/>
        </authorList>
    </citation>
    <scope>NUCLEOTIDE SEQUENCE [LARGE SCALE GENOMIC DNA]</scope>
    <source>
        <strain evidence="10">CCUG 51308</strain>
    </source>
</reference>
<evidence type="ECO:0000259" key="8">
    <source>
        <dbReference type="Pfam" id="PF24986"/>
    </source>
</evidence>
<evidence type="ECO:0000256" key="2">
    <source>
        <dbReference type="ARBA" id="ARBA00022517"/>
    </source>
</evidence>